<dbReference type="InterPro" id="IPR037523">
    <property type="entry name" value="VOC_core"/>
</dbReference>
<sequence length="333" mass="35665">MTEIKGLSASAIYTDPRRDKMNTNCSISSIPGVAALRGISLEVPDLEAAAPFFAALGVTATGDGTQCSVHTVAQADCMTLRPVSGRRRRLRRITFTAPPSEIGTIHTRAIEAGHMVIAATPASLLMSGPNGIESEVVARDVPHVKAYDCQALIFPHAPCHSEIDTPRPQSLCHAAIFVSAMPEALDFYCRVLGLRVSDRCGGDLVFLHSRHGGDHHILALVKSSGPGLHHYSFEMGTIDAIGLRAAHLARQGYEAGWGMGRHALGSNFFHYVRDPWDCHVELTAGLDQIAADSDRAPGDHKAQDAFYLWGPPPPLDFIANSEALPAGQPLVTA</sequence>
<dbReference type="InterPro" id="IPR029068">
    <property type="entry name" value="Glyas_Bleomycin-R_OHBP_Dase"/>
</dbReference>
<protein>
    <submittedName>
        <fullName evidence="2">Glyoxalase</fullName>
    </submittedName>
</protein>
<gene>
    <name evidence="2" type="ORF">GCM10011349_24820</name>
</gene>
<dbReference type="SUPFAM" id="SSF54593">
    <property type="entry name" value="Glyoxalase/Bleomycin resistance protein/Dihydroxybiphenyl dioxygenase"/>
    <property type="match status" value="2"/>
</dbReference>
<dbReference type="PROSITE" id="PS51819">
    <property type="entry name" value="VOC"/>
    <property type="match status" value="1"/>
</dbReference>
<comment type="caution">
    <text evidence="2">The sequence shown here is derived from an EMBL/GenBank/DDBJ whole genome shotgun (WGS) entry which is preliminary data.</text>
</comment>
<evidence type="ECO:0000259" key="1">
    <source>
        <dbReference type="PROSITE" id="PS51819"/>
    </source>
</evidence>
<dbReference type="Pfam" id="PF00903">
    <property type="entry name" value="Glyoxalase"/>
    <property type="match status" value="1"/>
</dbReference>
<organism evidence="2 3">
    <name type="scientific">Novosphingobium indicum</name>
    <dbReference type="NCBI Taxonomy" id="462949"/>
    <lineage>
        <taxon>Bacteria</taxon>
        <taxon>Pseudomonadati</taxon>
        <taxon>Pseudomonadota</taxon>
        <taxon>Alphaproteobacteria</taxon>
        <taxon>Sphingomonadales</taxon>
        <taxon>Sphingomonadaceae</taxon>
        <taxon>Novosphingobium</taxon>
    </lineage>
</organism>
<evidence type="ECO:0000313" key="3">
    <source>
        <dbReference type="Proteomes" id="UP000605099"/>
    </source>
</evidence>
<dbReference type="InterPro" id="IPR004360">
    <property type="entry name" value="Glyas_Fos-R_dOase_dom"/>
</dbReference>
<dbReference type="EMBL" id="BMLK01000011">
    <property type="protein sequence ID" value="GGN51881.1"/>
    <property type="molecule type" value="Genomic_DNA"/>
</dbReference>
<reference evidence="3" key="1">
    <citation type="journal article" date="2019" name="Int. J. Syst. Evol. Microbiol.">
        <title>The Global Catalogue of Microorganisms (GCM) 10K type strain sequencing project: providing services to taxonomists for standard genome sequencing and annotation.</title>
        <authorList>
            <consortium name="The Broad Institute Genomics Platform"/>
            <consortium name="The Broad Institute Genome Sequencing Center for Infectious Disease"/>
            <person name="Wu L."/>
            <person name="Ma J."/>
        </authorList>
    </citation>
    <scope>NUCLEOTIDE SEQUENCE [LARGE SCALE GENOMIC DNA]</scope>
    <source>
        <strain evidence="3">CGMCC 1.6784</strain>
    </source>
</reference>
<name>A0ABQ2JR82_9SPHN</name>
<accession>A0ABQ2JR82</accession>
<keyword evidence="3" id="KW-1185">Reference proteome</keyword>
<evidence type="ECO:0000313" key="2">
    <source>
        <dbReference type="EMBL" id="GGN51881.1"/>
    </source>
</evidence>
<proteinExistence type="predicted"/>
<feature type="domain" description="VOC" evidence="1">
    <location>
        <begin position="170"/>
        <end position="285"/>
    </location>
</feature>
<dbReference type="Proteomes" id="UP000605099">
    <property type="component" value="Unassembled WGS sequence"/>
</dbReference>
<dbReference type="Gene3D" id="3.10.180.10">
    <property type="entry name" value="2,3-Dihydroxybiphenyl 1,2-Dioxygenase, domain 1"/>
    <property type="match status" value="2"/>
</dbReference>